<dbReference type="RefSeq" id="XP_056053381.1">
    <property type="nucleotide sequence ID" value="XM_056196209.1"/>
</dbReference>
<evidence type="ECO:0000256" key="1">
    <source>
        <dbReference type="ARBA" id="ARBA00022723"/>
    </source>
</evidence>
<dbReference type="GO" id="GO:0008270">
    <property type="term" value="F:zinc ion binding"/>
    <property type="evidence" value="ECO:0007669"/>
    <property type="project" value="InterPro"/>
</dbReference>
<keyword evidence="1" id="KW-0479">Metal-binding</keyword>
<keyword evidence="3" id="KW-0805">Transcription regulation</keyword>
<proteinExistence type="predicted"/>
<dbReference type="CDD" id="cd00067">
    <property type="entry name" value="GAL4"/>
    <property type="match status" value="1"/>
</dbReference>
<accession>A0A9W8QD63</accession>
<dbReference type="Gene3D" id="4.10.240.10">
    <property type="entry name" value="Zn(2)-C6 fungal-type DNA-binding domain"/>
    <property type="match status" value="1"/>
</dbReference>
<dbReference type="InterPro" id="IPR036864">
    <property type="entry name" value="Zn2-C6_fun-type_DNA-bd_sf"/>
</dbReference>
<dbReference type="PROSITE" id="PS50048">
    <property type="entry name" value="ZN2_CY6_FUNGAL_2"/>
    <property type="match status" value="1"/>
</dbReference>
<keyword evidence="10" id="KW-1185">Reference proteome</keyword>
<feature type="region of interest" description="Disordered" evidence="7">
    <location>
        <begin position="1"/>
        <end position="34"/>
    </location>
</feature>
<comment type="caution">
    <text evidence="9">The sequence shown here is derived from an EMBL/GenBank/DDBJ whole genome shotgun (WGS) entry which is preliminary data.</text>
</comment>
<evidence type="ECO:0000256" key="3">
    <source>
        <dbReference type="ARBA" id="ARBA00023015"/>
    </source>
</evidence>
<keyword evidence="4" id="KW-0238">DNA-binding</keyword>
<evidence type="ECO:0000256" key="6">
    <source>
        <dbReference type="ARBA" id="ARBA00023242"/>
    </source>
</evidence>
<dbReference type="Proteomes" id="UP001144673">
    <property type="component" value="Chromosome 5"/>
</dbReference>
<dbReference type="KEGG" id="amus:LMH87_009247"/>
<protein>
    <recommendedName>
        <fullName evidence="8">Zn(2)-C6 fungal-type domain-containing protein</fullName>
    </recommendedName>
</protein>
<name>A0A9W8QD63_AKAMU</name>
<evidence type="ECO:0000256" key="2">
    <source>
        <dbReference type="ARBA" id="ARBA00022833"/>
    </source>
</evidence>
<dbReference type="GO" id="GO:0003677">
    <property type="term" value="F:DNA binding"/>
    <property type="evidence" value="ECO:0007669"/>
    <property type="project" value="UniProtKB-KW"/>
</dbReference>
<keyword evidence="5" id="KW-0804">Transcription</keyword>
<sequence>MIARGPTNITGFSARSREQNKESAALSNPTRKKRWAPKVRTGCATCRNRRIKCDEAKPICRRCITARARCEYPPPPSHKPEPLRPLRMAAPVRQTEPPGWDIAQGARYFVTVMIPDYQNDTPNGFTDGFVNFHISRFNSKPSFLMIVTCHYIATLSAQNGYLVRQGDFPALDNVWRIFYGYMVESITKLNEHIESGDPIRNILYKVIDLLSVELRIIDSPWRAHLNGFLGIVESYGGVDVVMNSSARPPILALQYALIYGIANNACAPVNDQVSGFDSWSDEDARLMYSNTFFPGFPCPSCLFLSIRRITRIRVQSHTWVGKGINSNLNAFASAIAAEVASFSPVTWKESYHIPDEPFLSLLAISFKTATQLKQAKRCPQTAPCQTHTLFRSDIQARCKSKVPLEQERVLGYIENIRRQSGVDCGAATLVGIIPRFWESGKSAWDQCFYKPCQVLS</sequence>
<dbReference type="PANTHER" id="PTHR36206:SF12">
    <property type="entry name" value="ASPERCRYPTIN BIOSYNTHESIS CLUSTER-SPECIFIC TRANSCRIPTION REGULATOR ATNN-RELATED"/>
    <property type="match status" value="1"/>
</dbReference>
<dbReference type="Pfam" id="PF00172">
    <property type="entry name" value="Zn_clus"/>
    <property type="match status" value="1"/>
</dbReference>
<dbReference type="AlphaFoldDB" id="A0A9W8QD63"/>
<dbReference type="GeneID" id="80896406"/>
<dbReference type="SMART" id="SM00066">
    <property type="entry name" value="GAL4"/>
    <property type="match status" value="1"/>
</dbReference>
<dbReference type="GO" id="GO:0000981">
    <property type="term" value="F:DNA-binding transcription factor activity, RNA polymerase II-specific"/>
    <property type="evidence" value="ECO:0007669"/>
    <property type="project" value="InterPro"/>
</dbReference>
<dbReference type="EMBL" id="JAJHUN010000008">
    <property type="protein sequence ID" value="KAJ4152723.1"/>
    <property type="molecule type" value="Genomic_DNA"/>
</dbReference>
<gene>
    <name evidence="9" type="ORF">LMH87_009247</name>
</gene>
<evidence type="ECO:0000259" key="8">
    <source>
        <dbReference type="PROSITE" id="PS50048"/>
    </source>
</evidence>
<dbReference type="PANTHER" id="PTHR36206">
    <property type="entry name" value="ASPERCRYPTIN BIOSYNTHESIS CLUSTER-SPECIFIC TRANSCRIPTION REGULATOR ATNN-RELATED"/>
    <property type="match status" value="1"/>
</dbReference>
<evidence type="ECO:0000256" key="5">
    <source>
        <dbReference type="ARBA" id="ARBA00023163"/>
    </source>
</evidence>
<dbReference type="PROSITE" id="PS00463">
    <property type="entry name" value="ZN2_CY6_FUNGAL_1"/>
    <property type="match status" value="1"/>
</dbReference>
<evidence type="ECO:0000256" key="4">
    <source>
        <dbReference type="ARBA" id="ARBA00023125"/>
    </source>
</evidence>
<evidence type="ECO:0000256" key="7">
    <source>
        <dbReference type="SAM" id="MobiDB-lite"/>
    </source>
</evidence>
<keyword evidence="2" id="KW-0862">Zinc</keyword>
<evidence type="ECO:0000313" key="9">
    <source>
        <dbReference type="EMBL" id="KAJ4152723.1"/>
    </source>
</evidence>
<evidence type="ECO:0000313" key="10">
    <source>
        <dbReference type="Proteomes" id="UP001144673"/>
    </source>
</evidence>
<dbReference type="SUPFAM" id="SSF57701">
    <property type="entry name" value="Zn2/Cys6 DNA-binding domain"/>
    <property type="match status" value="1"/>
</dbReference>
<dbReference type="InterPro" id="IPR052360">
    <property type="entry name" value="Transcr_Regulatory_Proteins"/>
</dbReference>
<reference evidence="9" key="1">
    <citation type="journal article" date="2023" name="Access Microbiol">
        <title>De-novo genome assembly for Akanthomyces muscarius, a biocontrol agent of insect agricultural pests.</title>
        <authorList>
            <person name="Erdos Z."/>
            <person name="Studholme D.J."/>
            <person name="Raymond B."/>
            <person name="Sharma M."/>
        </authorList>
    </citation>
    <scope>NUCLEOTIDE SEQUENCE</scope>
    <source>
        <strain evidence="9">Ve6</strain>
    </source>
</reference>
<organism evidence="9 10">
    <name type="scientific">Akanthomyces muscarius</name>
    <name type="common">Entomopathogenic fungus</name>
    <name type="synonym">Lecanicillium muscarium</name>
    <dbReference type="NCBI Taxonomy" id="2231603"/>
    <lineage>
        <taxon>Eukaryota</taxon>
        <taxon>Fungi</taxon>
        <taxon>Dikarya</taxon>
        <taxon>Ascomycota</taxon>
        <taxon>Pezizomycotina</taxon>
        <taxon>Sordariomycetes</taxon>
        <taxon>Hypocreomycetidae</taxon>
        <taxon>Hypocreales</taxon>
        <taxon>Cordycipitaceae</taxon>
        <taxon>Akanthomyces</taxon>
    </lineage>
</organism>
<keyword evidence="6" id="KW-0539">Nucleus</keyword>
<dbReference type="InterPro" id="IPR001138">
    <property type="entry name" value="Zn2Cys6_DnaBD"/>
</dbReference>
<feature type="domain" description="Zn(2)-C6 fungal-type" evidence="8">
    <location>
        <begin position="42"/>
        <end position="72"/>
    </location>
</feature>